<gene>
    <name evidence="2" type="ORF">C6N40_03755</name>
</gene>
<protein>
    <submittedName>
        <fullName evidence="2">Folate-binding protein YgfZ</fullName>
    </submittedName>
</protein>
<keyword evidence="1" id="KW-0809">Transit peptide</keyword>
<organism evidence="2 3">
    <name type="scientific">Arenimonas caeni</name>
    <dbReference type="NCBI Taxonomy" id="2058085"/>
    <lineage>
        <taxon>Bacteria</taxon>
        <taxon>Pseudomonadati</taxon>
        <taxon>Pseudomonadota</taxon>
        <taxon>Gammaproteobacteria</taxon>
        <taxon>Lysobacterales</taxon>
        <taxon>Lysobacteraceae</taxon>
        <taxon>Arenimonas</taxon>
    </lineage>
</organism>
<dbReference type="InterPro" id="IPR045179">
    <property type="entry name" value="YgfZ/GcvT"/>
</dbReference>
<dbReference type="InterPro" id="IPR017703">
    <property type="entry name" value="YgfZ/GCV_T_CS"/>
</dbReference>
<keyword evidence="3" id="KW-1185">Reference proteome</keyword>
<evidence type="ECO:0000256" key="1">
    <source>
        <dbReference type="ARBA" id="ARBA00022946"/>
    </source>
</evidence>
<dbReference type="SUPFAM" id="SSF103025">
    <property type="entry name" value="Folate-binding domain"/>
    <property type="match status" value="1"/>
</dbReference>
<dbReference type="NCBIfam" id="TIGR03317">
    <property type="entry name" value="ygfZ_signature"/>
    <property type="match status" value="1"/>
</dbReference>
<accession>A0A2P6MBD2</accession>
<proteinExistence type="predicted"/>
<dbReference type="AlphaFoldDB" id="A0A2P6MBD2"/>
<dbReference type="EMBL" id="PVLF01000003">
    <property type="protein sequence ID" value="PRH83276.1"/>
    <property type="molecule type" value="Genomic_DNA"/>
</dbReference>
<dbReference type="PANTHER" id="PTHR22602:SF0">
    <property type="entry name" value="TRANSFERASE CAF17, MITOCHONDRIAL-RELATED"/>
    <property type="match status" value="1"/>
</dbReference>
<dbReference type="OrthoDB" id="9796287at2"/>
<sequence length="294" mass="30997">MSFKPNRVNAPCPALPGVGLLAVEGRDAAAFLQSQSMNDVAALDDGRWHWNGLLTPKGRVIFLFALLRTGPESFLLVSPDADAAEVKAHLQRFLFRSKLVLRDDAGLAAAAGPFAQTDDVSRIIRADDGALALDVSGEGGQRTLWLLPAGHPSLAAADPATTAAWRLADLAHGLPRLSPGQREAWTPQMLSLERLGAFSLKKGCYPGQEIVARTHYLGQAKRTLQRLAGTGTLAESTPVLGDGGRELGRLVCVADAGDGRVEALAVLPAELPAEETLVASTPLSRLPLLGGLAR</sequence>
<comment type="caution">
    <text evidence="2">The sequence shown here is derived from an EMBL/GenBank/DDBJ whole genome shotgun (WGS) entry which is preliminary data.</text>
</comment>
<dbReference type="Gene3D" id="3.30.1360.120">
    <property type="entry name" value="Probable tRNA modification gtpase trme, domain 1"/>
    <property type="match status" value="1"/>
</dbReference>
<dbReference type="Gene3D" id="2.40.30.160">
    <property type="match status" value="1"/>
</dbReference>
<evidence type="ECO:0000313" key="2">
    <source>
        <dbReference type="EMBL" id="PRH83276.1"/>
    </source>
</evidence>
<dbReference type="PANTHER" id="PTHR22602">
    <property type="entry name" value="TRANSFERASE CAF17, MITOCHONDRIAL-RELATED"/>
    <property type="match status" value="1"/>
</dbReference>
<evidence type="ECO:0000313" key="3">
    <source>
        <dbReference type="Proteomes" id="UP000241736"/>
    </source>
</evidence>
<name>A0A2P6MBD2_9GAMM</name>
<dbReference type="InterPro" id="IPR027266">
    <property type="entry name" value="TrmE/GcvT-like"/>
</dbReference>
<reference evidence="2 3" key="1">
    <citation type="submission" date="2018-03" db="EMBL/GenBank/DDBJ databases">
        <title>Arenimonas caeni sp. nov., isolated from activated sludge.</title>
        <authorList>
            <person name="Liu H."/>
        </authorList>
    </citation>
    <scope>NUCLEOTIDE SEQUENCE [LARGE SCALE GENOMIC DNA]</scope>
    <source>
        <strain evidence="3">z29</strain>
    </source>
</reference>
<dbReference type="GO" id="GO:0016226">
    <property type="term" value="P:iron-sulfur cluster assembly"/>
    <property type="evidence" value="ECO:0007669"/>
    <property type="project" value="TreeGrafter"/>
</dbReference>
<dbReference type="Proteomes" id="UP000241736">
    <property type="component" value="Unassembled WGS sequence"/>
</dbReference>